<keyword evidence="3" id="KW-1185">Reference proteome</keyword>
<dbReference type="HOGENOM" id="CLU_629148_0_0_1"/>
<dbReference type="EnsemblPlants" id="PGSC0003DMT400074625">
    <property type="protein sequence ID" value="PGSC0003DMT400074625"/>
    <property type="gene ID" value="PGSC0003DMG400029014"/>
</dbReference>
<name>M1CTY9_SOLTU</name>
<proteinExistence type="predicted"/>
<dbReference type="Proteomes" id="UP000011115">
    <property type="component" value="Unassembled WGS sequence"/>
</dbReference>
<feature type="compositionally biased region" description="Low complexity" evidence="1">
    <location>
        <begin position="85"/>
        <end position="97"/>
    </location>
</feature>
<dbReference type="PaxDb" id="4113-PGSC0003DMT400074625"/>
<dbReference type="InParanoid" id="M1CTY9"/>
<sequence>MLIESYFELRDYIEELGYTIDCDFFIKYDGLLVLVDNDNVIFDLFNMIKDGDEINAYVSHGVNEPNQTPLELEFVPNRSESGVAPHSSSIVPPSSDPIIDHDPGDDEVKDESRSEGDTNEDSEVDTDVHQEYIDIRASKRHFKRSQGRSRGTTSNQIHVGEKGPDLGYDETNIGIRESLVAELKNNIQEMKKLGRACLDDLLWYNLDTWRKKYFQDNNKCDVMDNNMAESFNAWILLLRGIPCPHGVAVLHYNELEPINYVASCYNRKTCLITYAHFIQLNNMKMWPTSNNPIVKPPKIKKMHGRPTKIFEGSKKKSTQNQTHSSTQKKNLFALLSISLHRPCSNHYGRFIATGAKCNISFNFRHGFEMD</sequence>
<evidence type="ECO:0000313" key="3">
    <source>
        <dbReference type="Proteomes" id="UP000011115"/>
    </source>
</evidence>
<evidence type="ECO:0000313" key="2">
    <source>
        <dbReference type="EnsemblPlants" id="PGSC0003DMT400074625"/>
    </source>
</evidence>
<feature type="region of interest" description="Disordered" evidence="1">
    <location>
        <begin position="79"/>
        <end position="168"/>
    </location>
</feature>
<feature type="compositionally biased region" description="Basic and acidic residues" evidence="1">
    <location>
        <begin position="126"/>
        <end position="137"/>
    </location>
</feature>
<reference evidence="3" key="1">
    <citation type="journal article" date="2011" name="Nature">
        <title>Genome sequence and analysis of the tuber crop potato.</title>
        <authorList>
            <consortium name="The Potato Genome Sequencing Consortium"/>
        </authorList>
    </citation>
    <scope>NUCLEOTIDE SEQUENCE [LARGE SCALE GENOMIC DNA]</scope>
    <source>
        <strain evidence="3">cv. DM1-3 516 R44</strain>
    </source>
</reference>
<accession>M1CTY9</accession>
<organism evidence="2 3">
    <name type="scientific">Solanum tuberosum</name>
    <name type="common">Potato</name>
    <dbReference type="NCBI Taxonomy" id="4113"/>
    <lineage>
        <taxon>Eukaryota</taxon>
        <taxon>Viridiplantae</taxon>
        <taxon>Streptophyta</taxon>
        <taxon>Embryophyta</taxon>
        <taxon>Tracheophyta</taxon>
        <taxon>Spermatophyta</taxon>
        <taxon>Magnoliopsida</taxon>
        <taxon>eudicotyledons</taxon>
        <taxon>Gunneridae</taxon>
        <taxon>Pentapetalae</taxon>
        <taxon>asterids</taxon>
        <taxon>lamiids</taxon>
        <taxon>Solanales</taxon>
        <taxon>Solanaceae</taxon>
        <taxon>Solanoideae</taxon>
        <taxon>Solaneae</taxon>
        <taxon>Solanum</taxon>
    </lineage>
</organism>
<dbReference type="AlphaFoldDB" id="M1CTY9"/>
<feature type="compositionally biased region" description="Polar residues" evidence="1">
    <location>
        <begin position="148"/>
        <end position="157"/>
    </location>
</feature>
<protein>
    <submittedName>
        <fullName evidence="2">Transposon protein, Mutator sub-class</fullName>
    </submittedName>
</protein>
<reference evidence="2" key="2">
    <citation type="submission" date="2015-06" db="UniProtKB">
        <authorList>
            <consortium name="EnsemblPlants"/>
        </authorList>
    </citation>
    <scope>IDENTIFICATION</scope>
    <source>
        <strain evidence="2">DM1-3 516 R44</strain>
    </source>
</reference>
<evidence type="ECO:0000256" key="1">
    <source>
        <dbReference type="SAM" id="MobiDB-lite"/>
    </source>
</evidence>
<feature type="compositionally biased region" description="Basic residues" evidence="1">
    <location>
        <begin position="138"/>
        <end position="147"/>
    </location>
</feature>
<dbReference type="Gramene" id="PGSC0003DMT400074625">
    <property type="protein sequence ID" value="PGSC0003DMT400074625"/>
    <property type="gene ID" value="PGSC0003DMG400029014"/>
</dbReference>